<dbReference type="EMBL" id="JASCZI010001367">
    <property type="protein sequence ID" value="MED6114840.1"/>
    <property type="molecule type" value="Genomic_DNA"/>
</dbReference>
<evidence type="ECO:0000259" key="3">
    <source>
        <dbReference type="PROSITE" id="PS50104"/>
    </source>
</evidence>
<dbReference type="SUPFAM" id="SSF52200">
    <property type="entry name" value="Toll/Interleukin receptor TIR domain"/>
    <property type="match status" value="1"/>
</dbReference>
<evidence type="ECO:0000313" key="5">
    <source>
        <dbReference type="Proteomes" id="UP001341840"/>
    </source>
</evidence>
<name>A0ABU6QTY3_9FABA</name>
<dbReference type="InterPro" id="IPR000157">
    <property type="entry name" value="TIR_dom"/>
</dbReference>
<reference evidence="4 5" key="1">
    <citation type="journal article" date="2023" name="Plants (Basel)">
        <title>Bridging the Gap: Combining Genomics and Transcriptomics Approaches to Understand Stylosanthes scabra, an Orphan Legume from the Brazilian Caatinga.</title>
        <authorList>
            <person name="Ferreira-Neto J.R.C."/>
            <person name="da Silva M.D."/>
            <person name="Binneck E."/>
            <person name="de Melo N.F."/>
            <person name="da Silva R.H."/>
            <person name="de Melo A.L.T.M."/>
            <person name="Pandolfi V."/>
            <person name="Bustamante F.O."/>
            <person name="Brasileiro-Vidal A.C."/>
            <person name="Benko-Iseppon A.M."/>
        </authorList>
    </citation>
    <scope>NUCLEOTIDE SEQUENCE [LARGE SCALE GENOMIC DNA]</scope>
    <source>
        <tissue evidence="4">Leaves</tissue>
    </source>
</reference>
<dbReference type="Gene3D" id="3.40.50.300">
    <property type="entry name" value="P-loop containing nucleotide triphosphate hydrolases"/>
    <property type="match status" value="2"/>
</dbReference>
<dbReference type="PANTHER" id="PTHR23155">
    <property type="entry name" value="DISEASE RESISTANCE PROTEIN RP"/>
    <property type="match status" value="1"/>
</dbReference>
<dbReference type="Pfam" id="PF01582">
    <property type="entry name" value="TIR"/>
    <property type="match status" value="1"/>
</dbReference>
<dbReference type="Gene3D" id="3.80.10.10">
    <property type="entry name" value="Ribonuclease Inhibitor"/>
    <property type="match status" value="1"/>
</dbReference>
<evidence type="ECO:0000256" key="2">
    <source>
        <dbReference type="ARBA" id="ARBA00022821"/>
    </source>
</evidence>
<dbReference type="InterPro" id="IPR002182">
    <property type="entry name" value="NB-ARC"/>
</dbReference>
<feature type="domain" description="TIR" evidence="3">
    <location>
        <begin position="1"/>
        <end position="98"/>
    </location>
</feature>
<dbReference type="Gene3D" id="1.10.10.10">
    <property type="entry name" value="Winged helix-like DNA-binding domain superfamily/Winged helix DNA-binding domain"/>
    <property type="match status" value="1"/>
</dbReference>
<dbReference type="InterPro" id="IPR036388">
    <property type="entry name" value="WH-like_DNA-bd_sf"/>
</dbReference>
<dbReference type="Pfam" id="PF00931">
    <property type="entry name" value="NB-ARC"/>
    <property type="match status" value="2"/>
</dbReference>
<dbReference type="Gene3D" id="1.10.8.430">
    <property type="entry name" value="Helical domain of apoptotic protease-activating factors"/>
    <property type="match status" value="1"/>
</dbReference>
<comment type="caution">
    <text evidence="4">The sequence shown here is derived from an EMBL/GenBank/DDBJ whole genome shotgun (WGS) entry which is preliminary data.</text>
</comment>
<dbReference type="PROSITE" id="PS50104">
    <property type="entry name" value="TIR"/>
    <property type="match status" value="1"/>
</dbReference>
<keyword evidence="2" id="KW-0611">Plant defense</keyword>
<dbReference type="InterPro" id="IPR035897">
    <property type="entry name" value="Toll_tir_struct_dom_sf"/>
</dbReference>
<protein>
    <recommendedName>
        <fullName evidence="3">TIR domain-containing protein</fullName>
    </recommendedName>
</protein>
<dbReference type="SUPFAM" id="SSF52058">
    <property type="entry name" value="L domain-like"/>
    <property type="match status" value="1"/>
</dbReference>
<dbReference type="Gene3D" id="3.40.50.10140">
    <property type="entry name" value="Toll/interleukin-1 receptor homology (TIR) domain"/>
    <property type="match status" value="1"/>
</dbReference>
<dbReference type="PANTHER" id="PTHR23155:SF1193">
    <property type="entry name" value="DISEASE RESISTANCE PROTEIN RPP13-RELATED"/>
    <property type="match status" value="1"/>
</dbReference>
<dbReference type="InterPro" id="IPR058922">
    <property type="entry name" value="WHD_DRP"/>
</dbReference>
<keyword evidence="5" id="KW-1185">Reference proteome</keyword>
<sequence>MWCLDEVAKIMECAEEKGRRRRRVLPIFYKVEPSDVRLQKNEYEAAMIKHENGRNSHKVEAWRSALSSIGNLSGHHCTADMCEGDIIDKIVEEVLRNLPPEPLLIHNLAEFDSQLEQVKSLLDVESSDTLCMLVIIHGDGETIRKTRFVVELYNKIRHQFEAASFLANVSEKSKESVSGLTGLQKTLLFEMGEEGATFMIGSTFKGSSEIKRRLGHKRVLLVLDDIDDVQQLHTLVGGGDWFGLGSRIIITTRDENLVNKHVLDGVQIKKYCIGRGEFESMELAKRNHRQRDVEEGDVMIGFENNLSTILKQLKENDLPTNVVSIIGMGGLGKTTIARKIYDDYDVKKLFSCRAWSCVSKNYVAREVLLSLFRCLKSPNKPVSEFENSSEEDIREELREYMKQQKYLVVLDDLWDPLVWDDIKRALPNGKTGSRILITSRNNEVANYTSPRPPHYLPFLNNEESWELFCNKVFWGRKCPCDLEPIGKSMVERCGGLPIAIITLAGLVSKKKRSQRGWLRVKGHVNWHLAQDNTKVKDALKLSYDDLPTRLKPCFLYFGIFPEDYSISARKLVQLWMAEGFIQPEECGIPYAPEPEDVGDEYLDQLVDRCLVQVTKRRSDGGVKYCQIHDLLHDFCISKSKVDEFLEIRTESNIHSLSVLEAAGVLTRSAPSDLKVMINLKYLRIERSAWCNAIDIPDCIWSLCNLETLDLRDLMETNTTSSRIWNLKRLRHLYMLLTLELPSNGSPLLNLQTLSEVILDQQLTIALNNGWLVNLKKLGLQLLQQYTPQEYFLSLLCLSNLSKLHVECIDSSYLHVSAFPSNLTKVTLKLFVDENHSIMNALAHLANLHVLKLIEGVLPDSLNCGTTEFPQLQVFLMIDVCVKRWRLEKGAMPRLQCLVIRDCLFLEQVHVVDPSHELKTTLEIGLHYHCRFYTYCNFVIHNSIIYLRGVWDYRRNRKCQDGKLEVYVKDSLRSSEINPYRIILNYILIICGFIEQDVGPHNVGPGLSNEGLDTCIFRGFESSGLNIRNSCPELKKADVSDVPGFVSCQTCPEGRFVVMPSHQSFFRKLLKMRRQLDLMADIIYWRTWRKWAFDIHAFDDGS</sequence>
<keyword evidence="1" id="KW-0677">Repeat</keyword>
<dbReference type="PRINTS" id="PR00364">
    <property type="entry name" value="DISEASERSIST"/>
</dbReference>
<dbReference type="InterPro" id="IPR044974">
    <property type="entry name" value="Disease_R_plants"/>
</dbReference>
<dbReference type="InterPro" id="IPR027417">
    <property type="entry name" value="P-loop_NTPase"/>
</dbReference>
<dbReference type="Proteomes" id="UP001341840">
    <property type="component" value="Unassembled WGS sequence"/>
</dbReference>
<dbReference type="SUPFAM" id="SSF52540">
    <property type="entry name" value="P-loop containing nucleoside triphosphate hydrolases"/>
    <property type="match status" value="2"/>
</dbReference>
<dbReference type="InterPro" id="IPR032675">
    <property type="entry name" value="LRR_dom_sf"/>
</dbReference>
<dbReference type="InterPro" id="IPR042197">
    <property type="entry name" value="Apaf_helical"/>
</dbReference>
<accession>A0ABU6QTY3</accession>
<evidence type="ECO:0000256" key="1">
    <source>
        <dbReference type="ARBA" id="ARBA00022737"/>
    </source>
</evidence>
<gene>
    <name evidence="4" type="ORF">PIB30_084360</name>
</gene>
<organism evidence="4 5">
    <name type="scientific">Stylosanthes scabra</name>
    <dbReference type="NCBI Taxonomy" id="79078"/>
    <lineage>
        <taxon>Eukaryota</taxon>
        <taxon>Viridiplantae</taxon>
        <taxon>Streptophyta</taxon>
        <taxon>Embryophyta</taxon>
        <taxon>Tracheophyta</taxon>
        <taxon>Spermatophyta</taxon>
        <taxon>Magnoliopsida</taxon>
        <taxon>eudicotyledons</taxon>
        <taxon>Gunneridae</taxon>
        <taxon>Pentapetalae</taxon>
        <taxon>rosids</taxon>
        <taxon>fabids</taxon>
        <taxon>Fabales</taxon>
        <taxon>Fabaceae</taxon>
        <taxon>Papilionoideae</taxon>
        <taxon>50 kb inversion clade</taxon>
        <taxon>dalbergioids sensu lato</taxon>
        <taxon>Dalbergieae</taxon>
        <taxon>Pterocarpus clade</taxon>
        <taxon>Stylosanthes</taxon>
    </lineage>
</organism>
<dbReference type="Pfam" id="PF23559">
    <property type="entry name" value="WHD_DRP"/>
    <property type="match status" value="1"/>
</dbReference>
<proteinExistence type="predicted"/>
<evidence type="ECO:0000313" key="4">
    <source>
        <dbReference type="EMBL" id="MED6114840.1"/>
    </source>
</evidence>